<reference evidence="1 2" key="2">
    <citation type="submission" date="2018-11" db="EMBL/GenBank/DDBJ databases">
        <authorList>
            <consortium name="Pathogen Informatics"/>
        </authorList>
    </citation>
    <scope>NUCLEOTIDE SEQUENCE [LARGE SCALE GENOMIC DNA]</scope>
</reference>
<keyword evidence="2" id="KW-1185">Reference proteome</keyword>
<reference evidence="3" key="1">
    <citation type="submission" date="2017-02" db="UniProtKB">
        <authorList>
            <consortium name="WormBaseParasite"/>
        </authorList>
    </citation>
    <scope>IDENTIFICATION</scope>
</reference>
<sequence length="47" mass="5581">MITPRFLILNLLHLNKDIFHENLSKQTSETDKQNSRYNSINLCINFC</sequence>
<evidence type="ECO:0000313" key="1">
    <source>
        <dbReference type="EMBL" id="VDO46040.1"/>
    </source>
</evidence>
<gene>
    <name evidence="1" type="ORF">BTMF_LOCUS13516</name>
</gene>
<dbReference type="WBParaSite" id="BTMF_0001552401-mRNA-1">
    <property type="protein sequence ID" value="BTMF_0001552401-mRNA-1"/>
    <property type="gene ID" value="BTMF_0001552401"/>
</dbReference>
<dbReference type="AlphaFoldDB" id="A0A0R3R680"/>
<evidence type="ECO:0000313" key="3">
    <source>
        <dbReference type="WBParaSite" id="BTMF_0001552401-mRNA-1"/>
    </source>
</evidence>
<dbReference type="Proteomes" id="UP000280834">
    <property type="component" value="Unassembled WGS sequence"/>
</dbReference>
<organism evidence="3">
    <name type="scientific">Brugia timori</name>
    <dbReference type="NCBI Taxonomy" id="42155"/>
    <lineage>
        <taxon>Eukaryota</taxon>
        <taxon>Metazoa</taxon>
        <taxon>Ecdysozoa</taxon>
        <taxon>Nematoda</taxon>
        <taxon>Chromadorea</taxon>
        <taxon>Rhabditida</taxon>
        <taxon>Spirurina</taxon>
        <taxon>Spiruromorpha</taxon>
        <taxon>Filarioidea</taxon>
        <taxon>Onchocercidae</taxon>
        <taxon>Brugia</taxon>
    </lineage>
</organism>
<evidence type="ECO:0000313" key="2">
    <source>
        <dbReference type="Proteomes" id="UP000280834"/>
    </source>
</evidence>
<name>A0A0R3R680_9BILA</name>
<protein>
    <submittedName>
        <fullName evidence="1 3">Uncharacterized protein</fullName>
    </submittedName>
</protein>
<accession>A0A0R3R680</accession>
<proteinExistence type="predicted"/>
<dbReference type="EMBL" id="UZAG01020190">
    <property type="protein sequence ID" value="VDO46040.1"/>
    <property type="molecule type" value="Genomic_DNA"/>
</dbReference>